<evidence type="ECO:0000256" key="1">
    <source>
        <dbReference type="ARBA" id="ARBA00004123"/>
    </source>
</evidence>
<evidence type="ECO:0008006" key="7">
    <source>
        <dbReference type="Google" id="ProtNLM"/>
    </source>
</evidence>
<evidence type="ECO:0000313" key="5">
    <source>
        <dbReference type="EMBL" id="KAK7726800.1"/>
    </source>
</evidence>
<dbReference type="Pfam" id="PF03343">
    <property type="entry name" value="SART-1"/>
    <property type="match status" value="1"/>
</dbReference>
<feature type="region of interest" description="Disordered" evidence="4">
    <location>
        <begin position="597"/>
        <end position="617"/>
    </location>
</feature>
<dbReference type="PANTHER" id="PTHR14152">
    <property type="entry name" value="SQUAMOUS CELL CARCINOMA ANTIGEN RECOGNISED BY CYTOTOXIC T LYMPHOCYTES"/>
    <property type="match status" value="1"/>
</dbReference>
<feature type="compositionally biased region" description="Basic and acidic residues" evidence="4">
    <location>
        <begin position="444"/>
        <end position="453"/>
    </location>
</feature>
<dbReference type="EMBL" id="JAKNSF020000041">
    <property type="protein sequence ID" value="KAK7726800.1"/>
    <property type="molecule type" value="Genomic_DNA"/>
</dbReference>
<evidence type="ECO:0000256" key="2">
    <source>
        <dbReference type="ARBA" id="ARBA00006076"/>
    </source>
</evidence>
<evidence type="ECO:0000256" key="4">
    <source>
        <dbReference type="SAM" id="MobiDB-lite"/>
    </source>
</evidence>
<feature type="region of interest" description="Disordered" evidence="4">
    <location>
        <begin position="14"/>
        <end position="53"/>
    </location>
</feature>
<keyword evidence="6" id="KW-1185">Reference proteome</keyword>
<protein>
    <recommendedName>
        <fullName evidence="7">U4/U6.U5 tri-snRNP-associated protein snu66</fullName>
    </recommendedName>
</protein>
<feature type="compositionally biased region" description="Basic residues" evidence="4">
    <location>
        <begin position="288"/>
        <end position="299"/>
    </location>
</feature>
<comment type="subcellular location">
    <subcellularLocation>
        <location evidence="1">Nucleus</location>
    </subcellularLocation>
</comment>
<feature type="region of interest" description="Disordered" evidence="4">
    <location>
        <begin position="281"/>
        <end position="332"/>
    </location>
</feature>
<feature type="compositionally biased region" description="Basic and acidic residues" evidence="4">
    <location>
        <begin position="119"/>
        <end position="128"/>
    </location>
</feature>
<gene>
    <name evidence="5" type="ORF">SLS63_007418</name>
</gene>
<feature type="region of interest" description="Disordered" evidence="4">
    <location>
        <begin position="353"/>
        <end position="467"/>
    </location>
</feature>
<name>A0ABR1P562_DIAER</name>
<feature type="compositionally biased region" description="Basic and acidic residues" evidence="4">
    <location>
        <begin position="606"/>
        <end position="617"/>
    </location>
</feature>
<reference evidence="5 6" key="1">
    <citation type="submission" date="2024-02" db="EMBL/GenBank/DDBJ databases">
        <title>De novo assembly and annotation of 12 fungi associated with fruit tree decline syndrome in Ontario, Canada.</title>
        <authorList>
            <person name="Sulman M."/>
            <person name="Ellouze W."/>
            <person name="Ilyukhin E."/>
        </authorList>
    </citation>
    <scope>NUCLEOTIDE SEQUENCE [LARGE SCALE GENOMIC DNA]</scope>
    <source>
        <strain evidence="5 6">M169</strain>
    </source>
</reference>
<sequence>MDANTIQELNEVRKTMGLKPLPVPNAAPAQPKQSSTDDTEEVASTIETREAAAGENYRKVLEAEKAKRDREAKIAAIKKERDRAQRLATLKGQGLGDLDDEDDGDAKSWLKSMKKKQKKISESRKQQEEADAAAEAARRAADYSSKDLAGVKVGHDMSALLDGDDQILTLKDSAVLGEDDEGDELENLSLREQEKLNERLNLKKKRPVYDPNDIDDTGDHSILAQYDEEINGKKKKAFNLDGKGTISDLADILEAPAQRKRMLQNLDVDIMQDAPVSDYLDPSEIKVKKPKKKKKAKSTRQRDDEDALFPGDQVPANDEDMDIDSAPITKKRKIIDDTFVDDEDLQASLSIQRRQALKKQKRVRPEDLARQLRAEAAQDDQNDDQGAENGGLVLDETSEFLSAINKPEADEDPRPRKKSKSTREPVTAMDDEASDEEMENAPQIKDESAERDLSAAPEELATTGVDEEKYVAQGLGATLSLLKERKIIDEDNTGAEKNEHFRRRELFLAEQARLVAQIDEDAKRQRERDRASGHLDRMNARDREEYARRQNAEREFKLSNIRANLLKKHKFNVELKYVDEQGRHLNQKEAFKELSHQFHGKTSGKGKTDKKLSKIEQEKSRIAKSIFDASGEAGISSATAQQTKKRKEAGVRLA</sequence>
<feature type="region of interest" description="Disordered" evidence="4">
    <location>
        <begin position="633"/>
        <end position="654"/>
    </location>
</feature>
<keyword evidence="3" id="KW-0539">Nucleus</keyword>
<organism evidence="5 6">
    <name type="scientific">Diaporthe eres</name>
    <name type="common">Phomopsis oblonga</name>
    <dbReference type="NCBI Taxonomy" id="83184"/>
    <lineage>
        <taxon>Eukaryota</taxon>
        <taxon>Fungi</taxon>
        <taxon>Dikarya</taxon>
        <taxon>Ascomycota</taxon>
        <taxon>Pezizomycotina</taxon>
        <taxon>Sordariomycetes</taxon>
        <taxon>Sordariomycetidae</taxon>
        <taxon>Diaporthales</taxon>
        <taxon>Diaporthaceae</taxon>
        <taxon>Diaporthe</taxon>
        <taxon>Diaporthe eres species complex</taxon>
    </lineage>
</organism>
<evidence type="ECO:0000313" key="6">
    <source>
        <dbReference type="Proteomes" id="UP001430848"/>
    </source>
</evidence>
<comment type="similarity">
    <text evidence="2">Belongs to the SNU66/SART1 family.</text>
</comment>
<feature type="compositionally biased region" description="Acidic residues" evidence="4">
    <location>
        <begin position="377"/>
        <end position="386"/>
    </location>
</feature>
<dbReference type="InterPro" id="IPR005011">
    <property type="entry name" value="SNU66/SART1"/>
</dbReference>
<proteinExistence type="inferred from homology"/>
<evidence type="ECO:0000256" key="3">
    <source>
        <dbReference type="ARBA" id="ARBA00023242"/>
    </source>
</evidence>
<dbReference type="PANTHER" id="PTHR14152:SF5">
    <property type="entry name" value="U4_U6.U5 TRI-SNRNP-ASSOCIATED PROTEIN 1"/>
    <property type="match status" value="1"/>
</dbReference>
<accession>A0ABR1P562</accession>
<comment type="caution">
    <text evidence="5">The sequence shown here is derived from an EMBL/GenBank/DDBJ whole genome shotgun (WGS) entry which is preliminary data.</text>
</comment>
<feature type="compositionally biased region" description="Basic and acidic residues" evidence="4">
    <location>
        <begin position="363"/>
        <end position="373"/>
    </location>
</feature>
<feature type="compositionally biased region" description="Acidic residues" evidence="4">
    <location>
        <begin position="429"/>
        <end position="439"/>
    </location>
</feature>
<feature type="region of interest" description="Disordered" evidence="4">
    <location>
        <begin position="88"/>
        <end position="142"/>
    </location>
</feature>
<dbReference type="Proteomes" id="UP001430848">
    <property type="component" value="Unassembled WGS sequence"/>
</dbReference>